<dbReference type="NCBIfam" id="NF006160">
    <property type="entry name" value="PRK08304.1"/>
    <property type="match status" value="1"/>
</dbReference>
<reference evidence="1" key="2">
    <citation type="submission" date="2021-04" db="EMBL/GenBank/DDBJ databases">
        <authorList>
            <person name="Gilroy R."/>
        </authorList>
    </citation>
    <scope>NUCLEOTIDE SEQUENCE</scope>
    <source>
        <strain evidence="1">CHK193-4272</strain>
    </source>
</reference>
<sequence>MARRIGKYTIAFDNLPEICGYAAVVGKKEGNGPLKGCFDVIKQDSKCNQKSWELAESKMQQTAINTAMKKAGYKFSDIDIIIAGDLLNQCIGSTFACLNSDTPFLGLYGACSTMAESLLTGACLIDSGSANKVITAASSHFCSAERQYRFPLAYGGQRPPTAQWTATAAGAAVLEKSNNSKFCITHAIIGKMIEMGIKDANNMGAAMAPAAFDTIYNLFIDTNTKPSDYDIIVTGDLGDLGASLLVNLFNENKIDITRVYSDCGSMLYGDNQDVHAGGSGCGCSAAVLCGHLLDEMLNKNLKKLIFAGTGALMSPTSIQQGQPIVGICHAVVIERKE</sequence>
<accession>A0A9D1PIX3</accession>
<dbReference type="Gene3D" id="3.40.47.40">
    <property type="entry name" value="Stage V sporulation protein AD"/>
    <property type="match status" value="1"/>
</dbReference>
<reference evidence="1" key="1">
    <citation type="journal article" date="2021" name="PeerJ">
        <title>Extensive microbial diversity within the chicken gut microbiome revealed by metagenomics and culture.</title>
        <authorList>
            <person name="Gilroy R."/>
            <person name="Ravi A."/>
            <person name="Getino M."/>
            <person name="Pursley I."/>
            <person name="Horton D.L."/>
            <person name="Alikhan N.F."/>
            <person name="Baker D."/>
            <person name="Gharbi K."/>
            <person name="Hall N."/>
            <person name="Watson M."/>
            <person name="Adriaenssens E.M."/>
            <person name="Foster-Nyarko E."/>
            <person name="Jarju S."/>
            <person name="Secka A."/>
            <person name="Antonio M."/>
            <person name="Oren A."/>
            <person name="Chaudhuri R.R."/>
            <person name="La Ragione R."/>
            <person name="Hildebrand F."/>
            <person name="Pallen M.J."/>
        </authorList>
    </citation>
    <scope>NUCLEOTIDE SEQUENCE</scope>
    <source>
        <strain evidence="1">CHK193-4272</strain>
    </source>
</reference>
<dbReference type="EMBL" id="DXIE01000033">
    <property type="protein sequence ID" value="HIV62364.1"/>
    <property type="molecule type" value="Genomic_DNA"/>
</dbReference>
<dbReference type="AlphaFoldDB" id="A0A9D1PIX3"/>
<organism evidence="1 2">
    <name type="scientific">Candidatus Butyricicoccus avistercoris</name>
    <dbReference type="NCBI Taxonomy" id="2838518"/>
    <lineage>
        <taxon>Bacteria</taxon>
        <taxon>Bacillati</taxon>
        <taxon>Bacillota</taxon>
        <taxon>Clostridia</taxon>
        <taxon>Eubacteriales</taxon>
        <taxon>Butyricicoccaceae</taxon>
        <taxon>Butyricicoccus</taxon>
    </lineage>
</organism>
<dbReference type="InterPro" id="IPR016039">
    <property type="entry name" value="Thiolase-like"/>
</dbReference>
<dbReference type="InterPro" id="IPR010894">
    <property type="entry name" value="SpoVAD"/>
</dbReference>
<evidence type="ECO:0000313" key="1">
    <source>
        <dbReference type="EMBL" id="HIV62364.1"/>
    </source>
</evidence>
<dbReference type="Proteomes" id="UP000886808">
    <property type="component" value="Unassembled WGS sequence"/>
</dbReference>
<dbReference type="GO" id="GO:0016746">
    <property type="term" value="F:acyltransferase activity"/>
    <property type="evidence" value="ECO:0007669"/>
    <property type="project" value="InterPro"/>
</dbReference>
<dbReference type="SUPFAM" id="SSF53901">
    <property type="entry name" value="Thiolase-like"/>
    <property type="match status" value="1"/>
</dbReference>
<protein>
    <submittedName>
        <fullName evidence="1">Stage V sporulation protein AD</fullName>
    </submittedName>
</protein>
<gene>
    <name evidence="1" type="primary">spoVAD</name>
    <name evidence="1" type="ORF">H9746_05945</name>
</gene>
<dbReference type="PIRSF" id="PIRSF011570">
    <property type="entry name" value="SpoVAD"/>
    <property type="match status" value="1"/>
</dbReference>
<dbReference type="InterPro" id="IPR038369">
    <property type="entry name" value="SpoVAD_sf"/>
</dbReference>
<name>A0A9D1PIX3_9FIRM</name>
<evidence type="ECO:0000313" key="2">
    <source>
        <dbReference type="Proteomes" id="UP000886808"/>
    </source>
</evidence>
<comment type="caution">
    <text evidence="1">The sequence shown here is derived from an EMBL/GenBank/DDBJ whole genome shotgun (WGS) entry which is preliminary data.</text>
</comment>
<dbReference type="NCBIfam" id="TIGR02845">
    <property type="entry name" value="spore_V_AD"/>
    <property type="match status" value="1"/>
</dbReference>
<proteinExistence type="predicted"/>
<dbReference type="Pfam" id="PF07451">
    <property type="entry name" value="SpoVAD"/>
    <property type="match status" value="1"/>
</dbReference>